<gene>
    <name evidence="3" type="ORF">PA27867_3020</name>
</gene>
<dbReference type="EMBL" id="CP016282">
    <property type="protein sequence ID" value="ANP73956.1"/>
    <property type="molecule type" value="Genomic_DNA"/>
</dbReference>
<accession>A0A1B1BN78</accession>
<feature type="transmembrane region" description="Helical" evidence="2">
    <location>
        <begin position="15"/>
        <end position="36"/>
    </location>
</feature>
<evidence type="ECO:0000256" key="1">
    <source>
        <dbReference type="SAM" id="MobiDB-lite"/>
    </source>
</evidence>
<dbReference type="RefSeq" id="WP_066597742.1">
    <property type="nucleotide sequence ID" value="NZ_CP016282.1"/>
</dbReference>
<name>A0A1B1BN78_9MICO</name>
<evidence type="ECO:0000313" key="4">
    <source>
        <dbReference type="Proteomes" id="UP000092582"/>
    </source>
</evidence>
<dbReference type="AlphaFoldDB" id="A0A1B1BN78"/>
<dbReference type="Proteomes" id="UP000092582">
    <property type="component" value="Chromosome 1"/>
</dbReference>
<reference evidence="3 4" key="1">
    <citation type="submission" date="2016-06" db="EMBL/GenBank/DDBJ databases">
        <title>Genome sequencing of Cryobacterium arcticum PAMC 27867.</title>
        <authorList>
            <person name="Lee J."/>
            <person name="Kim O.-S."/>
        </authorList>
    </citation>
    <scope>NUCLEOTIDE SEQUENCE [LARGE SCALE GENOMIC DNA]</scope>
    <source>
        <strain evidence="3 4">PAMC 27867</strain>
    </source>
</reference>
<keyword evidence="2" id="KW-0472">Membrane</keyword>
<sequence>MPSHATPTITPGRTWVLLILGGIVTVFVVFAAIYVVNLPRPANTPGLDAGARPAPTESPAPEPVTSPTAVVAPGTPQPSSCAEIYSPAMKQAFGDLVLNPKWTTQPGADVGDGAYDPELVAVITSSEHLTCRWASPAGPSGSGVDTSVVWLSPEQTTTVTERLAELGYGCYEELGGLRCLTESETGGLLVGESHFLRGGVWLATRYTNAGPDGYTHDIINTLWAGT</sequence>
<proteinExistence type="predicted"/>
<keyword evidence="2" id="KW-1133">Transmembrane helix</keyword>
<keyword evidence="4" id="KW-1185">Reference proteome</keyword>
<dbReference type="KEGG" id="cart:PA27867_3020"/>
<evidence type="ECO:0000256" key="2">
    <source>
        <dbReference type="SAM" id="Phobius"/>
    </source>
</evidence>
<dbReference type="OrthoDB" id="5108077at2"/>
<evidence type="ECO:0000313" key="3">
    <source>
        <dbReference type="EMBL" id="ANP73956.1"/>
    </source>
</evidence>
<keyword evidence="2" id="KW-0812">Transmembrane</keyword>
<protein>
    <submittedName>
        <fullName evidence="3">Uncharacterized protein</fullName>
    </submittedName>
</protein>
<organism evidence="3 4">
    <name type="scientific">Cryobacterium arcticum</name>
    <dbReference type="NCBI Taxonomy" id="670052"/>
    <lineage>
        <taxon>Bacteria</taxon>
        <taxon>Bacillati</taxon>
        <taxon>Actinomycetota</taxon>
        <taxon>Actinomycetes</taxon>
        <taxon>Micrococcales</taxon>
        <taxon>Microbacteriaceae</taxon>
        <taxon>Cryobacterium</taxon>
    </lineage>
</organism>
<feature type="region of interest" description="Disordered" evidence="1">
    <location>
        <begin position="47"/>
        <end position="76"/>
    </location>
</feature>